<organism evidence="2 3">
    <name type="scientific">Cordylochernes scorpioides</name>
    <dbReference type="NCBI Taxonomy" id="51811"/>
    <lineage>
        <taxon>Eukaryota</taxon>
        <taxon>Metazoa</taxon>
        <taxon>Ecdysozoa</taxon>
        <taxon>Arthropoda</taxon>
        <taxon>Chelicerata</taxon>
        <taxon>Arachnida</taxon>
        <taxon>Pseudoscorpiones</taxon>
        <taxon>Cheliferoidea</taxon>
        <taxon>Chernetidae</taxon>
        <taxon>Cordylochernes</taxon>
    </lineage>
</organism>
<protein>
    <submittedName>
        <fullName evidence="2">Uncharacterized protein</fullName>
    </submittedName>
</protein>
<evidence type="ECO:0000313" key="3">
    <source>
        <dbReference type="Proteomes" id="UP001235939"/>
    </source>
</evidence>
<evidence type="ECO:0000256" key="1">
    <source>
        <dbReference type="SAM" id="MobiDB-lite"/>
    </source>
</evidence>
<gene>
    <name evidence="2" type="ORF">LAZ67_19002688</name>
</gene>
<proteinExistence type="predicted"/>
<feature type="compositionally biased region" description="Basic and acidic residues" evidence="1">
    <location>
        <begin position="381"/>
        <end position="390"/>
    </location>
</feature>
<reference evidence="2 3" key="1">
    <citation type="submission" date="2022-01" db="EMBL/GenBank/DDBJ databases">
        <title>A chromosomal length assembly of Cordylochernes scorpioides.</title>
        <authorList>
            <person name="Zeh D."/>
            <person name="Zeh J."/>
        </authorList>
    </citation>
    <scope>NUCLEOTIDE SEQUENCE [LARGE SCALE GENOMIC DNA]</scope>
    <source>
        <strain evidence="2">IN4F17</strain>
        <tissue evidence="2">Whole Body</tissue>
    </source>
</reference>
<sequence>MIGLGGTLGDSWHTCKHYKVTKDLNPCCDTEEKLQDSGSKSVVRKIIQNCPACLKLTAIHQVMGRKESRPKSGIDLTGPFLMKMSLARMEVIPCRVVLTRIDPNLSEEVAGKKWLKRKCTQRPTRHITRISRTCKQTINYREPMSEDEDNIPLASLVLRKNNALKQNLTLNTRKRRSDERQKANSSSSDDEPLVKKKKPLEPRNSYVHHPMKEEYLLESIKSRKLVIHLTRLEEEKVVSLTTGEDTLQTPVEISNLKANNKRPRNKLRKDKLLKKSRTKKPKASGITDDKDLSKSDRNDISIQDEGVEHKSLNKENSGGEEQNSKEHTVPSVNDSDDEPLIKTVMRNGMAKENLESLDAGLKNKRLKKRAKKAAPMSNGLEAKDLEDKKSGFFLAEESMDEDKDNPTQASKNHTSSSKDKKLSERKDPPLNNEGDKQGDTSSERIDRSGDDVSEASGDEPPLSDEQMKSIFLSDSDSSMEVCNRGRHPPFRYSKSPLVVVIKLNPGLLTNGTLDLSSLPDMEEDSLYLP</sequence>
<feature type="compositionally biased region" description="Basic residues" evidence="1">
    <location>
        <begin position="259"/>
        <end position="282"/>
    </location>
</feature>
<feature type="compositionally biased region" description="Polar residues" evidence="1">
    <location>
        <begin position="406"/>
        <end position="415"/>
    </location>
</feature>
<dbReference type="EMBL" id="CP092881">
    <property type="protein sequence ID" value="UYV81067.1"/>
    <property type="molecule type" value="Genomic_DNA"/>
</dbReference>
<feature type="compositionally biased region" description="Basic and acidic residues" evidence="1">
    <location>
        <begin position="287"/>
        <end position="299"/>
    </location>
</feature>
<feature type="compositionally biased region" description="Basic and acidic residues" evidence="1">
    <location>
        <begin position="416"/>
        <end position="450"/>
    </location>
</feature>
<keyword evidence="3" id="KW-1185">Reference proteome</keyword>
<name>A0ABY6LKY8_9ARAC</name>
<evidence type="ECO:0000313" key="2">
    <source>
        <dbReference type="EMBL" id="UYV81067.1"/>
    </source>
</evidence>
<dbReference type="Proteomes" id="UP001235939">
    <property type="component" value="Chromosome 19"/>
</dbReference>
<accession>A0ABY6LKY8</accession>
<feature type="region of interest" description="Disordered" evidence="1">
    <location>
        <begin position="167"/>
        <end position="207"/>
    </location>
</feature>
<feature type="region of interest" description="Disordered" evidence="1">
    <location>
        <begin position="251"/>
        <end position="489"/>
    </location>
</feature>
<feature type="compositionally biased region" description="Basic residues" evidence="1">
    <location>
        <begin position="362"/>
        <end position="372"/>
    </location>
</feature>